<dbReference type="InterPro" id="IPR006680">
    <property type="entry name" value="Amidohydro-rel"/>
</dbReference>
<dbReference type="GO" id="GO:0005737">
    <property type="term" value="C:cytoplasm"/>
    <property type="evidence" value="ECO:0007669"/>
    <property type="project" value="TreeGrafter"/>
</dbReference>
<organism evidence="3 4">
    <name type="scientific">Candidatus Micrarchaeum acidiphilum ARMAN-2</name>
    <dbReference type="NCBI Taxonomy" id="425595"/>
    <lineage>
        <taxon>Archaea</taxon>
        <taxon>Candidatus Micrarchaeota</taxon>
        <taxon>Candidatus Micrarchaeia</taxon>
        <taxon>Candidatus Micrarchaeales</taxon>
        <taxon>Candidatus Micrarchaeaceae</taxon>
        <taxon>Candidatus Micrarchaeum</taxon>
    </lineage>
</organism>
<dbReference type="Proteomes" id="UP000332487">
    <property type="component" value="Unassembled WGS sequence"/>
</dbReference>
<sequence>MYSAVPASIQCICGKTAIMLINLDSPMLIMKIDIFNHIYPDEYINAMGSIPDMVKNMANSLRALRDVEYRLSVMDRLGIDQEVLSLAMPAIDGLGLDEKSTKHITVEANNGIRSLVEKYKDRFLGIGTVSLSDPGFAADEAKRCIHDLGLSGIQVVSNVNGKPIDGPELDGFYSVLESIGSGLWIHPTFMANSYPWLKDYNADIALGWDMDTTLALFRLFRSGVLEKHDRLKVVVHHLGSIVPLLAGRISDFAMQDATYAQTHRKNPLDVLKSLYVDTAEGMWWPWLRIALDFFGIDHVIFGTDYPWGSTERIMGSIKQLSLDDAQTEKIYSANARIVLRTR</sequence>
<evidence type="ECO:0000256" key="1">
    <source>
        <dbReference type="ARBA" id="ARBA00023239"/>
    </source>
</evidence>
<proteinExistence type="predicted"/>
<dbReference type="GO" id="GO:0019748">
    <property type="term" value="P:secondary metabolic process"/>
    <property type="evidence" value="ECO:0007669"/>
    <property type="project" value="TreeGrafter"/>
</dbReference>
<accession>C7DGZ6</accession>
<dbReference type="PANTHER" id="PTHR21240">
    <property type="entry name" value="2-AMINO-3-CARBOXYLMUCONATE-6-SEMIALDEHYDE DECARBOXYLASE"/>
    <property type="match status" value="1"/>
</dbReference>
<keyword evidence="4" id="KW-1185">Reference proteome</keyword>
<reference evidence="3 4" key="1">
    <citation type="journal article" date="2009" name="Genome Biol.">
        <title>Community-wide analysis of microbial genome sequence signatures.</title>
        <authorList>
            <person name="Dick G.J."/>
            <person name="Andersson A.F."/>
            <person name="Baker B.J."/>
            <person name="Simmons S.L."/>
            <person name="Thomas B.C."/>
            <person name="Yelton A.P."/>
            <person name="Banfield J.F."/>
        </authorList>
    </citation>
    <scope>NUCLEOTIDE SEQUENCE [LARGE SCALE GENOMIC DNA]</scope>
    <source>
        <strain evidence="3">ARMAN-2</strain>
    </source>
</reference>
<evidence type="ECO:0000313" key="4">
    <source>
        <dbReference type="Proteomes" id="UP000332487"/>
    </source>
</evidence>
<evidence type="ECO:0000313" key="3">
    <source>
        <dbReference type="EMBL" id="EET89898.1"/>
    </source>
</evidence>
<dbReference type="Gene3D" id="3.20.20.140">
    <property type="entry name" value="Metal-dependent hydrolases"/>
    <property type="match status" value="1"/>
</dbReference>
<dbReference type="InterPro" id="IPR032465">
    <property type="entry name" value="ACMSD"/>
</dbReference>
<dbReference type="InterPro" id="IPR032466">
    <property type="entry name" value="Metal_Hydrolase"/>
</dbReference>
<feature type="domain" description="Amidohydrolase-related" evidence="2">
    <location>
        <begin position="61"/>
        <end position="340"/>
    </location>
</feature>
<gene>
    <name evidence="3" type="ORF">UNLARM2_0342</name>
</gene>
<dbReference type="GO" id="GO:0016787">
    <property type="term" value="F:hydrolase activity"/>
    <property type="evidence" value="ECO:0007669"/>
    <property type="project" value="UniProtKB-KW"/>
</dbReference>
<dbReference type="SUPFAM" id="SSF51556">
    <property type="entry name" value="Metallo-dependent hydrolases"/>
    <property type="match status" value="1"/>
</dbReference>
<protein>
    <submittedName>
        <fullName evidence="3">Amidohydrolase 2</fullName>
    </submittedName>
</protein>
<dbReference type="AlphaFoldDB" id="C7DGZ6"/>
<dbReference type="Pfam" id="PF04909">
    <property type="entry name" value="Amidohydro_2"/>
    <property type="match status" value="1"/>
</dbReference>
<reference evidence="3 4" key="2">
    <citation type="journal article" date="2010" name="Proc. Natl. Acad. Sci. U.S.A.">
        <title>Enigmatic, ultrasmall, uncultivated Archaea.</title>
        <authorList>
            <person name="Baker B.J."/>
            <person name="Comolli L.R."/>
            <person name="Dick G.J."/>
            <person name="Hauser L.J."/>
            <person name="Hyatt D."/>
            <person name="Dill B.D."/>
            <person name="Land M.L."/>
            <person name="Verberkmoes N.C."/>
            <person name="Hettich R.L."/>
            <person name="Banfield J.F."/>
        </authorList>
    </citation>
    <scope>NUCLEOTIDE SEQUENCE [LARGE SCALE GENOMIC DNA]</scope>
    <source>
        <strain evidence="3">ARMAN-2</strain>
    </source>
</reference>
<dbReference type="PANTHER" id="PTHR21240:SF28">
    <property type="entry name" value="ISO-OROTATE DECARBOXYLASE (EUROFUNG)"/>
    <property type="match status" value="1"/>
</dbReference>
<name>C7DGZ6_MICA2</name>
<dbReference type="GO" id="GO:0016831">
    <property type="term" value="F:carboxy-lyase activity"/>
    <property type="evidence" value="ECO:0007669"/>
    <property type="project" value="InterPro"/>
</dbReference>
<keyword evidence="1" id="KW-0456">Lyase</keyword>
<evidence type="ECO:0000259" key="2">
    <source>
        <dbReference type="Pfam" id="PF04909"/>
    </source>
</evidence>
<dbReference type="EMBL" id="GG697240">
    <property type="protein sequence ID" value="EET89898.1"/>
    <property type="molecule type" value="Genomic_DNA"/>
</dbReference>